<proteinExistence type="inferred from homology"/>
<evidence type="ECO:0000313" key="5">
    <source>
        <dbReference type="EMBL" id="MFD1800519.1"/>
    </source>
</evidence>
<accession>A0ABW4NQ30</accession>
<protein>
    <submittedName>
        <fullName evidence="5">Glycosyltransferase family 2 protein</fullName>
    </submittedName>
</protein>
<keyword evidence="3" id="KW-0808">Transferase</keyword>
<comment type="caution">
    <text evidence="5">The sequence shown here is derived from an EMBL/GenBank/DDBJ whole genome shotgun (WGS) entry which is preliminary data.</text>
</comment>
<feature type="domain" description="Glycosyltransferase 2-like" evidence="4">
    <location>
        <begin position="5"/>
        <end position="161"/>
    </location>
</feature>
<dbReference type="InterPro" id="IPR050834">
    <property type="entry name" value="Glycosyltransf_2"/>
</dbReference>
<comment type="similarity">
    <text evidence="1">Belongs to the glycosyltransferase 2 family.</text>
</comment>
<dbReference type="InterPro" id="IPR001173">
    <property type="entry name" value="Glyco_trans_2-like"/>
</dbReference>
<organism evidence="5 6">
    <name type="scientific">Carnobacterium antarcticum</name>
    <dbReference type="NCBI Taxonomy" id="2126436"/>
    <lineage>
        <taxon>Bacteria</taxon>
        <taxon>Bacillati</taxon>
        <taxon>Bacillota</taxon>
        <taxon>Bacilli</taxon>
        <taxon>Lactobacillales</taxon>
        <taxon>Carnobacteriaceae</taxon>
        <taxon>Carnobacterium</taxon>
    </lineage>
</organism>
<dbReference type="Pfam" id="PF00535">
    <property type="entry name" value="Glycos_transf_2"/>
    <property type="match status" value="1"/>
</dbReference>
<evidence type="ECO:0000256" key="2">
    <source>
        <dbReference type="ARBA" id="ARBA00022676"/>
    </source>
</evidence>
<dbReference type="InterPro" id="IPR029044">
    <property type="entry name" value="Nucleotide-diphossugar_trans"/>
</dbReference>
<keyword evidence="2" id="KW-0328">Glycosyltransferase</keyword>
<dbReference type="Gene3D" id="3.90.550.10">
    <property type="entry name" value="Spore Coat Polysaccharide Biosynthesis Protein SpsA, Chain A"/>
    <property type="match status" value="1"/>
</dbReference>
<dbReference type="PANTHER" id="PTHR43685:SF5">
    <property type="entry name" value="GLYCOSYLTRANSFERASE EPSE-RELATED"/>
    <property type="match status" value="1"/>
</dbReference>
<evidence type="ECO:0000256" key="3">
    <source>
        <dbReference type="ARBA" id="ARBA00022679"/>
    </source>
</evidence>
<dbReference type="SUPFAM" id="SSF53448">
    <property type="entry name" value="Nucleotide-diphospho-sugar transferases"/>
    <property type="match status" value="1"/>
</dbReference>
<reference evidence="6" key="1">
    <citation type="journal article" date="2019" name="Int. J. Syst. Evol. Microbiol.">
        <title>The Global Catalogue of Microorganisms (GCM) 10K type strain sequencing project: providing services to taxonomists for standard genome sequencing and annotation.</title>
        <authorList>
            <consortium name="The Broad Institute Genomics Platform"/>
            <consortium name="The Broad Institute Genome Sequencing Center for Infectious Disease"/>
            <person name="Wu L."/>
            <person name="Ma J."/>
        </authorList>
    </citation>
    <scope>NUCLEOTIDE SEQUENCE [LARGE SCALE GENOMIC DNA]</scope>
    <source>
        <strain evidence="6">KCTC 42143</strain>
    </source>
</reference>
<evidence type="ECO:0000256" key="1">
    <source>
        <dbReference type="ARBA" id="ARBA00006739"/>
    </source>
</evidence>
<dbReference type="EMBL" id="JBHUFF010000022">
    <property type="protein sequence ID" value="MFD1800519.1"/>
    <property type="molecule type" value="Genomic_DNA"/>
</dbReference>
<dbReference type="RefSeq" id="WP_058918723.1">
    <property type="nucleotide sequence ID" value="NZ_JBHSQC010000002.1"/>
</dbReference>
<dbReference type="Proteomes" id="UP001597285">
    <property type="component" value="Unassembled WGS sequence"/>
</dbReference>
<keyword evidence="6" id="KW-1185">Reference proteome</keyword>
<gene>
    <name evidence="5" type="ORF">ACFSBK_11730</name>
</gene>
<name>A0ABW4NQ30_9LACT</name>
<evidence type="ECO:0000259" key="4">
    <source>
        <dbReference type="Pfam" id="PF00535"/>
    </source>
</evidence>
<sequence>MPKVSAIMGVYNGSKGLRRAVESILNQTFSDFELIICDDKSTDNSKTILQELALQDERIILLENEQNLRLSKTLNNCLAVASGEYIARMDDDDIAYPERFEKQVAFLDGQPDYAIVGTGRTFYDESGVWGKDVEEKGERTKTDIFLGHTFVHPSVMMRKSALLAVEGYSTEAIIGRAEDYDLWCKLYFKGYKGYNLGEILMDYYEAQHSFSKRQYKYRINEYKLARMWHKKMELPFKYSLHSFRPLIVGLFPKVLLKKYHERVFKL</sequence>
<evidence type="ECO:0000313" key="6">
    <source>
        <dbReference type="Proteomes" id="UP001597285"/>
    </source>
</evidence>
<dbReference type="PANTHER" id="PTHR43685">
    <property type="entry name" value="GLYCOSYLTRANSFERASE"/>
    <property type="match status" value="1"/>
</dbReference>